<evidence type="ECO:0000256" key="2">
    <source>
        <dbReference type="ARBA" id="ARBA00007566"/>
    </source>
</evidence>
<dbReference type="PANTHER" id="PTHR11419">
    <property type="entry name" value="INTERFERON GAMMA"/>
    <property type="match status" value="1"/>
</dbReference>
<evidence type="ECO:0000256" key="4">
    <source>
        <dbReference type="ARBA" id="ARBA00022525"/>
    </source>
</evidence>
<keyword evidence="5" id="KW-0325">Glycoprotein</keyword>
<reference evidence="6 7" key="1">
    <citation type="submission" date="2018-03" db="EMBL/GenBank/DDBJ databases">
        <title>Draft genome sequence of Rohu Carp (Labeo rohita).</title>
        <authorList>
            <person name="Das P."/>
            <person name="Kushwaha B."/>
            <person name="Joshi C.G."/>
            <person name="Kumar D."/>
            <person name="Nagpure N.S."/>
            <person name="Sahoo L."/>
            <person name="Das S.P."/>
            <person name="Bit A."/>
            <person name="Patnaik S."/>
            <person name="Meher P.K."/>
            <person name="Jayasankar P."/>
            <person name="Koringa P.G."/>
            <person name="Patel N.V."/>
            <person name="Hinsu A.T."/>
            <person name="Kumar R."/>
            <person name="Pandey M."/>
            <person name="Agarwal S."/>
            <person name="Srivastava S."/>
            <person name="Singh M."/>
            <person name="Iquebal M.A."/>
            <person name="Jaiswal S."/>
            <person name="Angadi U.B."/>
            <person name="Kumar N."/>
            <person name="Raza M."/>
            <person name="Shah T.M."/>
            <person name="Rai A."/>
            <person name="Jena J.K."/>
        </authorList>
    </citation>
    <scope>NUCLEOTIDE SEQUENCE [LARGE SCALE GENOMIC DNA]</scope>
    <source>
        <strain evidence="6">DASCIFA01</strain>
        <tissue evidence="6">Testis</tissue>
    </source>
</reference>
<dbReference type="STRING" id="84645.A0A498MLY6"/>
<comment type="caution">
    <text evidence="6">The sequence shown here is derived from an EMBL/GenBank/DDBJ whole genome shotgun (WGS) entry which is preliminary data.</text>
</comment>
<dbReference type="GO" id="GO:0006955">
    <property type="term" value="P:immune response"/>
    <property type="evidence" value="ECO:0007669"/>
    <property type="project" value="InterPro"/>
</dbReference>
<sequence length="270" mass="31579">MIKDMMETSEHIQKSLPRDDEPFQRILGKLSKRCSRETKGKQTLSLCARENLKTIEDTFKTDIAGKEFFGKSVLLPHLDQLKSKTSCTYRALLLDRMLNITETIFQEMRKKAENEEVKTSLTDLMDEVKMLRHKYSEEQKVWKELQDIHSIENTKGPEWLGKSVFASYLDQLNSKDSCSCEALLLERMLKIYEDIFQDMLNKSEEKEVKASLNTVMNEMHKLKHKYSEEQKVWSELQDIHSVKVKNGTVQGGALNDFLMVFKRAYTEKHQ</sequence>
<dbReference type="GO" id="GO:0005615">
    <property type="term" value="C:extracellular space"/>
    <property type="evidence" value="ECO:0007669"/>
    <property type="project" value="UniProtKB-KW"/>
</dbReference>
<dbReference type="PANTHER" id="PTHR11419:SF0">
    <property type="entry name" value="INTERFERON GAMMA"/>
    <property type="match status" value="1"/>
</dbReference>
<dbReference type="AlphaFoldDB" id="A0A498MLY6"/>
<dbReference type="Proteomes" id="UP000290572">
    <property type="component" value="Unassembled WGS sequence"/>
</dbReference>
<dbReference type="Gene3D" id="1.20.1250.10">
    <property type="match status" value="2"/>
</dbReference>
<evidence type="ECO:0000256" key="5">
    <source>
        <dbReference type="ARBA" id="ARBA00023180"/>
    </source>
</evidence>
<dbReference type="InterPro" id="IPR009079">
    <property type="entry name" value="4_helix_cytokine-like_core"/>
</dbReference>
<organism evidence="6 7">
    <name type="scientific">Labeo rohita</name>
    <name type="common">Indian major carp</name>
    <name type="synonym">Cyprinus rohita</name>
    <dbReference type="NCBI Taxonomy" id="84645"/>
    <lineage>
        <taxon>Eukaryota</taxon>
        <taxon>Metazoa</taxon>
        <taxon>Chordata</taxon>
        <taxon>Craniata</taxon>
        <taxon>Vertebrata</taxon>
        <taxon>Euteleostomi</taxon>
        <taxon>Actinopterygii</taxon>
        <taxon>Neopterygii</taxon>
        <taxon>Teleostei</taxon>
        <taxon>Ostariophysi</taxon>
        <taxon>Cypriniformes</taxon>
        <taxon>Cyprinidae</taxon>
        <taxon>Labeoninae</taxon>
        <taxon>Labeonini</taxon>
        <taxon>Labeo</taxon>
    </lineage>
</organism>
<evidence type="ECO:0000313" key="7">
    <source>
        <dbReference type="Proteomes" id="UP000290572"/>
    </source>
</evidence>
<comment type="subcellular location">
    <subcellularLocation>
        <location evidence="1">Secreted</location>
    </subcellularLocation>
</comment>
<evidence type="ECO:0000313" key="6">
    <source>
        <dbReference type="EMBL" id="RXN19736.1"/>
    </source>
</evidence>
<dbReference type="GO" id="GO:0005133">
    <property type="term" value="F:type II interferon receptor binding"/>
    <property type="evidence" value="ECO:0007669"/>
    <property type="project" value="InterPro"/>
</dbReference>
<dbReference type="InterPro" id="IPR002069">
    <property type="entry name" value="Interferon_gamma"/>
</dbReference>
<evidence type="ECO:0000256" key="3">
    <source>
        <dbReference type="ARBA" id="ARBA00022514"/>
    </source>
</evidence>
<keyword evidence="7" id="KW-1185">Reference proteome</keyword>
<keyword evidence="4" id="KW-0964">Secreted</keyword>
<comment type="similarity">
    <text evidence="2">Belongs to the type II (or gamma) interferon family.</text>
</comment>
<accession>A0A498MLY6</accession>
<gene>
    <name evidence="6" type="ORF">ROHU_025609</name>
</gene>
<name>A0A498MLY6_LABRO</name>
<dbReference type="SUPFAM" id="SSF47266">
    <property type="entry name" value="4-helical cytokines"/>
    <property type="match status" value="1"/>
</dbReference>
<dbReference type="EMBL" id="QBIY01012660">
    <property type="protein sequence ID" value="RXN19736.1"/>
    <property type="molecule type" value="Genomic_DNA"/>
</dbReference>
<dbReference type="GO" id="GO:0005125">
    <property type="term" value="F:cytokine activity"/>
    <property type="evidence" value="ECO:0007669"/>
    <property type="project" value="UniProtKB-KW"/>
</dbReference>
<keyword evidence="3" id="KW-0202">Cytokine</keyword>
<protein>
    <submittedName>
        <fullName evidence="6">Interferon gamma</fullName>
    </submittedName>
</protein>
<proteinExistence type="inferred from homology"/>
<evidence type="ECO:0000256" key="1">
    <source>
        <dbReference type="ARBA" id="ARBA00004613"/>
    </source>
</evidence>